<dbReference type="Proteomes" id="UP000235371">
    <property type="component" value="Unassembled WGS sequence"/>
</dbReference>
<dbReference type="NCBIfam" id="TIGR01772">
    <property type="entry name" value="MDH_euk_gproteo"/>
    <property type="match status" value="1"/>
</dbReference>
<keyword evidence="6 10" id="KW-0520">NAD</keyword>
<keyword evidence="5 11" id="KW-0560">Oxidoreductase</keyword>
<evidence type="ECO:0000256" key="6">
    <source>
        <dbReference type="ARBA" id="ARBA00023027"/>
    </source>
</evidence>
<dbReference type="InterPro" id="IPR036291">
    <property type="entry name" value="NAD(P)-bd_dom_sf"/>
</dbReference>
<dbReference type="Pfam" id="PF00056">
    <property type="entry name" value="Ldh_1_N"/>
    <property type="match status" value="1"/>
</dbReference>
<dbReference type="GO" id="GO:0006108">
    <property type="term" value="P:malate metabolic process"/>
    <property type="evidence" value="ECO:0007669"/>
    <property type="project" value="InterPro"/>
</dbReference>
<feature type="binding site" evidence="10">
    <location>
        <position position="95"/>
    </location>
    <ligand>
        <name>NAD(+)</name>
        <dbReference type="ChEBI" id="CHEBI:57540"/>
    </ligand>
</feature>
<dbReference type="Gene3D" id="3.90.110.10">
    <property type="entry name" value="Lactate dehydrogenase/glycoside hydrolase, family 4, C-terminal"/>
    <property type="match status" value="1"/>
</dbReference>
<evidence type="ECO:0000313" key="15">
    <source>
        <dbReference type="EMBL" id="PMD53087.1"/>
    </source>
</evidence>
<feature type="binding site" evidence="10">
    <location>
        <begin position="8"/>
        <end position="14"/>
    </location>
    <ligand>
        <name>NAD(+)</name>
        <dbReference type="ChEBI" id="CHEBI:57540"/>
    </ligand>
</feature>
<comment type="similarity">
    <text evidence="1">Belongs to the LDH/MDH superfamily. MDH type 1 family.</text>
</comment>
<dbReference type="PROSITE" id="PS00068">
    <property type="entry name" value="MDH"/>
    <property type="match status" value="1"/>
</dbReference>
<feature type="binding site" evidence="9">
    <location>
        <position position="154"/>
    </location>
    <ligand>
        <name>substrate</name>
    </ligand>
</feature>
<proteinExistence type="inferred from homology"/>
<reference evidence="15 16" key="1">
    <citation type="submission" date="2016-04" db="EMBL/GenBank/DDBJ databases">
        <title>A degradative enzymes factory behind the ericoid mycorrhizal symbiosis.</title>
        <authorList>
            <consortium name="DOE Joint Genome Institute"/>
            <person name="Martino E."/>
            <person name="Morin E."/>
            <person name="Grelet G."/>
            <person name="Kuo A."/>
            <person name="Kohler A."/>
            <person name="Daghino S."/>
            <person name="Barry K."/>
            <person name="Choi C."/>
            <person name="Cichocki N."/>
            <person name="Clum A."/>
            <person name="Copeland A."/>
            <person name="Hainaut M."/>
            <person name="Haridas S."/>
            <person name="Labutti K."/>
            <person name="Lindquist E."/>
            <person name="Lipzen A."/>
            <person name="Khouja H.-R."/>
            <person name="Murat C."/>
            <person name="Ohm R."/>
            <person name="Olson A."/>
            <person name="Spatafora J."/>
            <person name="Veneault-Fourrey C."/>
            <person name="Henrissat B."/>
            <person name="Grigoriev I."/>
            <person name="Martin F."/>
            <person name="Perotto S."/>
        </authorList>
    </citation>
    <scope>NUCLEOTIDE SEQUENCE [LARGE SCALE GENOMIC DNA]</scope>
    <source>
        <strain evidence="15 16">E</strain>
    </source>
</reference>
<evidence type="ECO:0000256" key="5">
    <source>
        <dbReference type="ARBA" id="ARBA00023002"/>
    </source>
</evidence>
<dbReference type="SUPFAM" id="SSF56327">
    <property type="entry name" value="LDH C-terminal domain-like"/>
    <property type="match status" value="1"/>
</dbReference>
<evidence type="ECO:0000259" key="13">
    <source>
        <dbReference type="Pfam" id="PF00056"/>
    </source>
</evidence>
<dbReference type="CDD" id="cd01337">
    <property type="entry name" value="MDH_glyoxysomal_mitochondrial"/>
    <property type="match status" value="1"/>
</dbReference>
<comment type="catalytic activity">
    <reaction evidence="7 12">
        <text>(S)-malate + NAD(+) = oxaloacetate + NADH + H(+)</text>
        <dbReference type="Rhea" id="RHEA:21432"/>
        <dbReference type="ChEBI" id="CHEBI:15378"/>
        <dbReference type="ChEBI" id="CHEBI:15589"/>
        <dbReference type="ChEBI" id="CHEBI:16452"/>
        <dbReference type="ChEBI" id="CHEBI:57540"/>
        <dbReference type="ChEBI" id="CHEBI:57945"/>
        <dbReference type="EC" id="1.1.1.37"/>
    </reaction>
</comment>
<sequence>MPKVAVLGAAGQIGSPLSLLLKMSPLVTELSLYDIVHAPGVAIDLNHIDTPSKVTGFLPDNDGLKKALAGADIVVISAGIARKPGMTRDDLFKVNAGVIQNLVIEIAKTCPNAFVLIITNPVNSTLPIAVETLKKHNVFNPAKVFGVTTLDVVRASTFVQQVLDLPDPKALKIPVVGGHSGATILPLLSQCVPAVKLTEEKRDAVTYRVQFGGDEIVQAKAGAGSATTCMAYAGFRFVSSILKAMGSESKVIEETYLYLPGVPGGKEIAAELSVDYFAVPVEFGRAGAVKAYPLGPLSGYETKLLKVAVEELKRNVSKGVSFALAGL</sequence>
<organism evidence="15 16">
    <name type="scientific">Hyaloscypha bicolor E</name>
    <dbReference type="NCBI Taxonomy" id="1095630"/>
    <lineage>
        <taxon>Eukaryota</taxon>
        <taxon>Fungi</taxon>
        <taxon>Dikarya</taxon>
        <taxon>Ascomycota</taxon>
        <taxon>Pezizomycotina</taxon>
        <taxon>Leotiomycetes</taxon>
        <taxon>Helotiales</taxon>
        <taxon>Hyaloscyphaceae</taxon>
        <taxon>Hyaloscypha</taxon>
        <taxon>Hyaloscypha bicolor</taxon>
    </lineage>
</organism>
<feature type="binding site" evidence="9">
    <location>
        <position position="120"/>
    </location>
    <ligand>
        <name>substrate</name>
    </ligand>
</feature>
<evidence type="ECO:0000256" key="11">
    <source>
        <dbReference type="RuleBase" id="RU003369"/>
    </source>
</evidence>
<keyword evidence="4 12" id="KW-0816">Tricarboxylic acid cycle</keyword>
<evidence type="ECO:0000256" key="1">
    <source>
        <dbReference type="ARBA" id="ARBA00008824"/>
    </source>
</evidence>
<dbReference type="AlphaFoldDB" id="A0A2J6SQN6"/>
<dbReference type="InterPro" id="IPR001557">
    <property type="entry name" value="L-lactate/malate_DH"/>
</dbReference>
<dbReference type="InterPro" id="IPR001236">
    <property type="entry name" value="Lactate/malate_DH_N"/>
</dbReference>
<keyword evidence="16" id="KW-1185">Reference proteome</keyword>
<dbReference type="FunFam" id="3.90.110.10:FF:000009">
    <property type="entry name" value="Malate dehydrogenase"/>
    <property type="match status" value="1"/>
</dbReference>
<dbReference type="SUPFAM" id="SSF51735">
    <property type="entry name" value="NAD(P)-binding Rossmann-fold domains"/>
    <property type="match status" value="1"/>
</dbReference>
<dbReference type="GO" id="GO:0006099">
    <property type="term" value="P:tricarboxylic acid cycle"/>
    <property type="evidence" value="ECO:0007669"/>
    <property type="project" value="UniProtKB-KW"/>
</dbReference>
<dbReference type="PIRSF" id="PIRSF000102">
    <property type="entry name" value="Lac_mal_DH"/>
    <property type="match status" value="1"/>
</dbReference>
<feature type="binding site" evidence="10">
    <location>
        <begin position="118"/>
        <end position="120"/>
    </location>
    <ligand>
        <name>NAD(+)</name>
        <dbReference type="ChEBI" id="CHEBI:57540"/>
    </ligand>
</feature>
<dbReference type="PANTHER" id="PTHR11540:SF16">
    <property type="entry name" value="MALATE DEHYDROGENASE, MITOCHONDRIAL"/>
    <property type="match status" value="1"/>
</dbReference>
<comment type="subunit">
    <text evidence="2">Homodimer.</text>
</comment>
<dbReference type="PANTHER" id="PTHR11540">
    <property type="entry name" value="MALATE AND LACTATE DEHYDROGENASE"/>
    <property type="match status" value="1"/>
</dbReference>
<dbReference type="STRING" id="1095630.A0A2J6SQN6"/>
<feature type="binding site" evidence="9">
    <location>
        <position position="88"/>
    </location>
    <ligand>
        <name>substrate</name>
    </ligand>
</feature>
<feature type="domain" description="Lactate/malate dehydrogenase N-terminal" evidence="13">
    <location>
        <begin position="3"/>
        <end position="146"/>
    </location>
</feature>
<feature type="domain" description="Lactate/malate dehydrogenase C-terminal" evidence="14">
    <location>
        <begin position="148"/>
        <end position="322"/>
    </location>
</feature>
<dbReference type="OrthoDB" id="4069699at2759"/>
<dbReference type="InterPro" id="IPR010097">
    <property type="entry name" value="Malate_DH_type1"/>
</dbReference>
<evidence type="ECO:0000256" key="7">
    <source>
        <dbReference type="ARBA" id="ARBA00048313"/>
    </source>
</evidence>
<evidence type="ECO:0000256" key="12">
    <source>
        <dbReference type="RuleBase" id="RU003405"/>
    </source>
</evidence>
<accession>A0A2J6SQN6</accession>
<evidence type="ECO:0000256" key="10">
    <source>
        <dbReference type="PIRSR" id="PIRSR000102-3"/>
    </source>
</evidence>
<dbReference type="Pfam" id="PF02866">
    <property type="entry name" value="Ldh_1_C"/>
    <property type="match status" value="1"/>
</dbReference>
<evidence type="ECO:0000256" key="4">
    <source>
        <dbReference type="ARBA" id="ARBA00022532"/>
    </source>
</evidence>
<feature type="binding site" evidence="10">
    <location>
        <position position="34"/>
    </location>
    <ligand>
        <name>NAD(+)</name>
        <dbReference type="ChEBI" id="CHEBI:57540"/>
    </ligand>
</feature>
<gene>
    <name evidence="15" type="ORF">K444DRAFT_542905</name>
</gene>
<evidence type="ECO:0000256" key="9">
    <source>
        <dbReference type="PIRSR" id="PIRSR000102-2"/>
    </source>
</evidence>
<dbReference type="EC" id="1.1.1.37" evidence="3 12"/>
<dbReference type="EMBL" id="KZ613895">
    <property type="protein sequence ID" value="PMD53087.1"/>
    <property type="molecule type" value="Genomic_DNA"/>
</dbReference>
<evidence type="ECO:0000259" key="14">
    <source>
        <dbReference type="Pfam" id="PF02866"/>
    </source>
</evidence>
<dbReference type="InterPro" id="IPR001252">
    <property type="entry name" value="Malate_DH_AS"/>
</dbReference>
<dbReference type="GO" id="GO:0005829">
    <property type="term" value="C:cytosol"/>
    <property type="evidence" value="ECO:0007669"/>
    <property type="project" value="TreeGrafter"/>
</dbReference>
<evidence type="ECO:0000313" key="16">
    <source>
        <dbReference type="Proteomes" id="UP000235371"/>
    </source>
</evidence>
<name>A0A2J6SQN6_9HELO</name>
<feature type="binding site" evidence="9">
    <location>
        <position position="82"/>
    </location>
    <ligand>
        <name>substrate</name>
    </ligand>
</feature>
<evidence type="ECO:0000256" key="2">
    <source>
        <dbReference type="ARBA" id="ARBA00011738"/>
    </source>
</evidence>
<dbReference type="GO" id="GO:0030060">
    <property type="term" value="F:L-malate dehydrogenase (NAD+) activity"/>
    <property type="evidence" value="ECO:0007669"/>
    <property type="project" value="UniProtKB-EC"/>
</dbReference>
<protein>
    <recommendedName>
        <fullName evidence="3 12">Malate dehydrogenase</fullName>
        <ecNumber evidence="3 12">1.1.1.37</ecNumber>
    </recommendedName>
</protein>
<dbReference type="GeneID" id="36583997"/>
<dbReference type="InterPro" id="IPR015955">
    <property type="entry name" value="Lactate_DH/Glyco_Ohase_4_C"/>
</dbReference>
<dbReference type="Gene3D" id="3.40.50.720">
    <property type="entry name" value="NAD(P)-binding Rossmann-like Domain"/>
    <property type="match status" value="1"/>
</dbReference>
<feature type="active site" description="Proton acceptor" evidence="8">
    <location>
        <position position="179"/>
    </location>
</feature>
<evidence type="ECO:0000256" key="3">
    <source>
        <dbReference type="ARBA" id="ARBA00012995"/>
    </source>
</evidence>
<dbReference type="InParanoid" id="A0A2J6SQN6"/>
<dbReference type="FunFam" id="3.40.50.720:FF:000013">
    <property type="entry name" value="Malate dehydrogenase"/>
    <property type="match status" value="1"/>
</dbReference>
<feature type="binding site" evidence="10">
    <location>
        <position position="230"/>
    </location>
    <ligand>
        <name>NAD(+)</name>
        <dbReference type="ChEBI" id="CHEBI:57540"/>
    </ligand>
</feature>
<dbReference type="InterPro" id="IPR022383">
    <property type="entry name" value="Lactate/malate_DH_C"/>
</dbReference>
<dbReference type="RefSeq" id="XP_024729991.1">
    <property type="nucleotide sequence ID" value="XM_024875918.1"/>
</dbReference>
<evidence type="ECO:0000256" key="8">
    <source>
        <dbReference type="PIRSR" id="PIRSR000102-1"/>
    </source>
</evidence>